<organism evidence="2 3">
    <name type="scientific">Rubroshorea leprosula</name>
    <dbReference type="NCBI Taxonomy" id="152421"/>
    <lineage>
        <taxon>Eukaryota</taxon>
        <taxon>Viridiplantae</taxon>
        <taxon>Streptophyta</taxon>
        <taxon>Embryophyta</taxon>
        <taxon>Tracheophyta</taxon>
        <taxon>Spermatophyta</taxon>
        <taxon>Magnoliopsida</taxon>
        <taxon>eudicotyledons</taxon>
        <taxon>Gunneridae</taxon>
        <taxon>Pentapetalae</taxon>
        <taxon>rosids</taxon>
        <taxon>malvids</taxon>
        <taxon>Malvales</taxon>
        <taxon>Dipterocarpaceae</taxon>
        <taxon>Rubroshorea</taxon>
    </lineage>
</organism>
<dbReference type="PANTHER" id="PTHR15907">
    <property type="entry name" value="DUF614 FAMILY PROTEIN-RELATED"/>
    <property type="match status" value="1"/>
</dbReference>
<reference evidence="2 3" key="1">
    <citation type="journal article" date="2021" name="Commun. Biol.">
        <title>The genome of Shorea leprosula (Dipterocarpaceae) highlights the ecological relevance of drought in aseasonal tropical rainforests.</title>
        <authorList>
            <person name="Ng K.K.S."/>
            <person name="Kobayashi M.J."/>
            <person name="Fawcett J.A."/>
            <person name="Hatakeyama M."/>
            <person name="Paape T."/>
            <person name="Ng C.H."/>
            <person name="Ang C.C."/>
            <person name="Tnah L.H."/>
            <person name="Lee C.T."/>
            <person name="Nishiyama T."/>
            <person name="Sese J."/>
            <person name="O'Brien M.J."/>
            <person name="Copetti D."/>
            <person name="Mohd Noor M.I."/>
            <person name="Ong R.C."/>
            <person name="Putra M."/>
            <person name="Sireger I.Z."/>
            <person name="Indrioko S."/>
            <person name="Kosugi Y."/>
            <person name="Izuno A."/>
            <person name="Isagi Y."/>
            <person name="Lee S.L."/>
            <person name="Shimizu K.K."/>
        </authorList>
    </citation>
    <scope>NUCLEOTIDE SEQUENCE [LARGE SCALE GENOMIC DNA]</scope>
    <source>
        <strain evidence="2">214</strain>
    </source>
</reference>
<protein>
    <recommendedName>
        <fullName evidence="4">PLAC8 family protein</fullName>
    </recommendedName>
</protein>
<dbReference type="AlphaFoldDB" id="A0AAV5M2C5"/>
<keyword evidence="1" id="KW-0472">Membrane</keyword>
<feature type="transmembrane region" description="Helical" evidence="1">
    <location>
        <begin position="52"/>
        <end position="70"/>
    </location>
</feature>
<proteinExistence type="predicted"/>
<evidence type="ECO:0000256" key="1">
    <source>
        <dbReference type="SAM" id="Phobius"/>
    </source>
</evidence>
<evidence type="ECO:0008006" key="4">
    <source>
        <dbReference type="Google" id="ProtNLM"/>
    </source>
</evidence>
<dbReference type="InterPro" id="IPR006461">
    <property type="entry name" value="PLAC_motif_containing"/>
</dbReference>
<gene>
    <name evidence="2" type="ORF">SLEP1_g51174</name>
</gene>
<evidence type="ECO:0000313" key="3">
    <source>
        <dbReference type="Proteomes" id="UP001054252"/>
    </source>
</evidence>
<evidence type="ECO:0000313" key="2">
    <source>
        <dbReference type="EMBL" id="GKV43941.1"/>
    </source>
</evidence>
<dbReference type="NCBIfam" id="TIGR01571">
    <property type="entry name" value="A_thal_Cys_rich"/>
    <property type="match status" value="1"/>
</dbReference>
<keyword evidence="3" id="KW-1185">Reference proteome</keyword>
<comment type="caution">
    <text evidence="2">The sequence shown here is derived from an EMBL/GenBank/DDBJ whole genome shotgun (WGS) entry which is preliminary data.</text>
</comment>
<dbReference type="EMBL" id="BPVZ01000174">
    <property type="protein sequence ID" value="GKV43941.1"/>
    <property type="molecule type" value="Genomic_DNA"/>
</dbReference>
<sequence length="141" mass="16387">MRQISEGLWTTGLCDCWEDPSNCFVTMFCPCITLGRNSEIINRGEMLCRKATHLHIATGVLLFGWIFGWSNRKTLRQHFSLPETPFPDCCSHVFCMWCALCQEHRELQNRGADPFLGWERNVEKWRKDGLTPPIVVPQMVR</sequence>
<keyword evidence="1" id="KW-1133">Transmembrane helix</keyword>
<name>A0AAV5M2C5_9ROSI</name>
<keyword evidence="1" id="KW-0812">Transmembrane</keyword>
<dbReference type="Pfam" id="PF04749">
    <property type="entry name" value="PLAC8"/>
    <property type="match status" value="1"/>
</dbReference>
<dbReference type="Proteomes" id="UP001054252">
    <property type="component" value="Unassembled WGS sequence"/>
</dbReference>
<accession>A0AAV5M2C5</accession>